<dbReference type="Proteomes" id="UP001519460">
    <property type="component" value="Unassembled WGS sequence"/>
</dbReference>
<protein>
    <submittedName>
        <fullName evidence="1">Uncharacterized protein</fullName>
    </submittedName>
</protein>
<sequence length="72" mass="7839">MEKQGPRGTADYNGLVVGTRSDASSSLSHTLTQCRLGLTRQRKKLRLNVKLSPPVVGPPSSLFLSLMSQRQS</sequence>
<dbReference type="EMBL" id="JACVVK020000007">
    <property type="protein sequence ID" value="KAK7506190.1"/>
    <property type="molecule type" value="Genomic_DNA"/>
</dbReference>
<reference evidence="1 2" key="1">
    <citation type="journal article" date="2023" name="Sci. Data">
        <title>Genome assembly of the Korean intertidal mud-creeper Batillaria attramentaria.</title>
        <authorList>
            <person name="Patra A.K."/>
            <person name="Ho P.T."/>
            <person name="Jun S."/>
            <person name="Lee S.J."/>
            <person name="Kim Y."/>
            <person name="Won Y.J."/>
        </authorList>
    </citation>
    <scope>NUCLEOTIDE SEQUENCE [LARGE SCALE GENOMIC DNA]</scope>
    <source>
        <strain evidence="1">Wonlab-2016</strain>
    </source>
</reference>
<evidence type="ECO:0000313" key="2">
    <source>
        <dbReference type="Proteomes" id="UP001519460"/>
    </source>
</evidence>
<accession>A0ABD0M3X7</accession>
<feature type="non-terminal residue" evidence="1">
    <location>
        <position position="72"/>
    </location>
</feature>
<name>A0ABD0M3X7_9CAEN</name>
<dbReference type="AlphaFoldDB" id="A0ABD0M3X7"/>
<gene>
    <name evidence="1" type="ORF">BaRGS_00002302</name>
</gene>
<proteinExistence type="predicted"/>
<keyword evidence="2" id="KW-1185">Reference proteome</keyword>
<organism evidence="1 2">
    <name type="scientific">Batillaria attramentaria</name>
    <dbReference type="NCBI Taxonomy" id="370345"/>
    <lineage>
        <taxon>Eukaryota</taxon>
        <taxon>Metazoa</taxon>
        <taxon>Spiralia</taxon>
        <taxon>Lophotrochozoa</taxon>
        <taxon>Mollusca</taxon>
        <taxon>Gastropoda</taxon>
        <taxon>Caenogastropoda</taxon>
        <taxon>Sorbeoconcha</taxon>
        <taxon>Cerithioidea</taxon>
        <taxon>Batillariidae</taxon>
        <taxon>Batillaria</taxon>
    </lineage>
</organism>
<comment type="caution">
    <text evidence="1">The sequence shown here is derived from an EMBL/GenBank/DDBJ whole genome shotgun (WGS) entry which is preliminary data.</text>
</comment>
<evidence type="ECO:0000313" key="1">
    <source>
        <dbReference type="EMBL" id="KAK7506190.1"/>
    </source>
</evidence>